<evidence type="ECO:0000313" key="8">
    <source>
        <dbReference type="EMBL" id="MFC7434303.1"/>
    </source>
</evidence>
<evidence type="ECO:0000256" key="4">
    <source>
        <dbReference type="ARBA" id="ARBA00022692"/>
    </source>
</evidence>
<evidence type="ECO:0000256" key="2">
    <source>
        <dbReference type="ARBA" id="ARBA00006228"/>
    </source>
</evidence>
<proteinExistence type="inferred from homology"/>
<keyword evidence="5 7" id="KW-1133">Transmembrane helix</keyword>
<sequence>MKTSASEPSRRPGWFDHPVLSLLLAATWLALSRSVEPVHLLSAALIALLVPRLLSSFLWPGRPIDWIAALRLLMVVLWDIVVANITVARLVLGPMNRPQPRWMAVPLASDHPRVNALFASIITTTPGTVSAVVDEQQGVIWVHALDCSDAGAMVADMKGRYETALLRVFRLPEGGRA</sequence>
<evidence type="ECO:0000256" key="7">
    <source>
        <dbReference type="SAM" id="Phobius"/>
    </source>
</evidence>
<comment type="similarity">
    <text evidence="2">Belongs to the CPA3 antiporters (TC 2.A.63) subunit E family.</text>
</comment>
<dbReference type="RefSeq" id="WP_382255505.1">
    <property type="nucleotide sequence ID" value="NZ_JBHTBX010000004.1"/>
</dbReference>
<evidence type="ECO:0000256" key="6">
    <source>
        <dbReference type="ARBA" id="ARBA00023136"/>
    </source>
</evidence>
<evidence type="ECO:0000313" key="9">
    <source>
        <dbReference type="Proteomes" id="UP001596495"/>
    </source>
</evidence>
<dbReference type="Pfam" id="PF01899">
    <property type="entry name" value="MNHE"/>
    <property type="match status" value="1"/>
</dbReference>
<dbReference type="Proteomes" id="UP001596495">
    <property type="component" value="Unassembled WGS sequence"/>
</dbReference>
<organism evidence="8 9">
    <name type="scientific">Hydrogenophaga bisanensis</name>
    <dbReference type="NCBI Taxonomy" id="439611"/>
    <lineage>
        <taxon>Bacteria</taxon>
        <taxon>Pseudomonadati</taxon>
        <taxon>Pseudomonadota</taxon>
        <taxon>Betaproteobacteria</taxon>
        <taxon>Burkholderiales</taxon>
        <taxon>Comamonadaceae</taxon>
        <taxon>Hydrogenophaga</taxon>
    </lineage>
</organism>
<evidence type="ECO:0000256" key="1">
    <source>
        <dbReference type="ARBA" id="ARBA00004651"/>
    </source>
</evidence>
<dbReference type="PANTHER" id="PTHR34584">
    <property type="entry name" value="NA(+)/H(+) ANTIPORTER SUBUNIT E1"/>
    <property type="match status" value="1"/>
</dbReference>
<gene>
    <name evidence="8" type="ORF">ACFQNJ_07230</name>
</gene>
<comment type="subcellular location">
    <subcellularLocation>
        <location evidence="1">Cell membrane</location>
        <topology evidence="1">Multi-pass membrane protein</topology>
    </subcellularLocation>
</comment>
<name>A0ABW2R886_9BURK</name>
<keyword evidence="4 7" id="KW-0812">Transmembrane</keyword>
<dbReference type="EMBL" id="JBHTBX010000004">
    <property type="protein sequence ID" value="MFC7434303.1"/>
    <property type="molecule type" value="Genomic_DNA"/>
</dbReference>
<protein>
    <submittedName>
        <fullName evidence="8">Na+/H+ antiporter subunit E</fullName>
    </submittedName>
</protein>
<comment type="caution">
    <text evidence="8">The sequence shown here is derived from an EMBL/GenBank/DDBJ whole genome shotgun (WGS) entry which is preliminary data.</text>
</comment>
<evidence type="ECO:0000256" key="3">
    <source>
        <dbReference type="ARBA" id="ARBA00022475"/>
    </source>
</evidence>
<dbReference type="InterPro" id="IPR002758">
    <property type="entry name" value="Cation_antiport_E"/>
</dbReference>
<accession>A0ABW2R886</accession>
<keyword evidence="3" id="KW-1003">Cell membrane</keyword>
<reference evidence="9" key="1">
    <citation type="journal article" date="2019" name="Int. J. Syst. Evol. Microbiol.">
        <title>The Global Catalogue of Microorganisms (GCM) 10K type strain sequencing project: providing services to taxonomists for standard genome sequencing and annotation.</title>
        <authorList>
            <consortium name="The Broad Institute Genomics Platform"/>
            <consortium name="The Broad Institute Genome Sequencing Center for Infectious Disease"/>
            <person name="Wu L."/>
            <person name="Ma J."/>
        </authorList>
    </citation>
    <scope>NUCLEOTIDE SEQUENCE [LARGE SCALE GENOMIC DNA]</scope>
    <source>
        <strain evidence="9">CCUG 54518</strain>
    </source>
</reference>
<keyword evidence="6 7" id="KW-0472">Membrane</keyword>
<feature type="transmembrane region" description="Helical" evidence="7">
    <location>
        <begin position="67"/>
        <end position="92"/>
    </location>
</feature>
<evidence type="ECO:0000256" key="5">
    <source>
        <dbReference type="ARBA" id="ARBA00022989"/>
    </source>
</evidence>
<dbReference type="PIRSF" id="PIRSF019239">
    <property type="entry name" value="MrpE"/>
    <property type="match status" value="1"/>
</dbReference>
<keyword evidence="9" id="KW-1185">Reference proteome</keyword>
<dbReference type="PANTHER" id="PTHR34584:SF1">
    <property type="entry name" value="NA(+)_H(+) ANTIPORTER SUBUNIT E1"/>
    <property type="match status" value="1"/>
</dbReference>